<evidence type="ECO:0000313" key="1">
    <source>
        <dbReference type="EMBL" id="BDS09848.1"/>
    </source>
</evidence>
<sequence>MKNIIFILLSLNFLVLSCKDKKGSSNGNQPDGSGNPLIPFSYASIDIQPTLFTIDNSRDTLLFGKTGIMVYVPAKAFIARGSNTVLDLYLKEYTKPSETLAQNISNTSSDNQLLIASKIIHLEAKQGINQLSLSPNHDLRVHFKRIPKAPKISLWSGQPQAWTPLKFDQPKLFNHILKIGSYKEEHFANGDLIEAWEKSNLEITKEEELELWKQQQHLHLNYTISPTGAIKEVFFEEKISTDFQEKILAKMQHYPSCKPYINEKGEAVNTHCQYVFHVHQAEPKYKEDLNYLQILGQDYPELIAEKIDHIDDLEFKYHIFNIRKLGWIAAAQALEQPTSVDLVINVEPNFLAEVKIMLNRSKIILKGKRIGNKISFLGLPKNEAIQIIAFGEKNKQPLMASTQANSSDGVIDNLTFSTSSYEAIKSAIKKVN</sequence>
<keyword evidence="2" id="KW-1185">Reference proteome</keyword>
<dbReference type="Proteomes" id="UP001060919">
    <property type="component" value="Chromosome"/>
</dbReference>
<reference evidence="1" key="1">
    <citation type="submission" date="2022-09" db="EMBL/GenBank/DDBJ databases">
        <title>Aureispira anguillicida sp. nov., isolated from Leptocephalus of Japanese eel Anguilla japonica.</title>
        <authorList>
            <person name="Yuasa K."/>
            <person name="Mekata T."/>
            <person name="Ikunari K."/>
        </authorList>
    </citation>
    <scope>NUCLEOTIDE SEQUENCE</scope>
    <source>
        <strain evidence="1">EL160426</strain>
    </source>
</reference>
<evidence type="ECO:0000313" key="2">
    <source>
        <dbReference type="Proteomes" id="UP001060919"/>
    </source>
</evidence>
<dbReference type="EMBL" id="AP026867">
    <property type="protein sequence ID" value="BDS09848.1"/>
    <property type="molecule type" value="Genomic_DNA"/>
</dbReference>
<dbReference type="PROSITE" id="PS51257">
    <property type="entry name" value="PROKAR_LIPOPROTEIN"/>
    <property type="match status" value="1"/>
</dbReference>
<dbReference type="RefSeq" id="WP_264791201.1">
    <property type="nucleotide sequence ID" value="NZ_AP026867.1"/>
</dbReference>
<proteinExistence type="predicted"/>
<gene>
    <name evidence="1" type="ORF">AsAng_0005530</name>
</gene>
<name>A0A915YB56_9BACT</name>
<protein>
    <submittedName>
        <fullName evidence="1">Uncharacterized protein</fullName>
    </submittedName>
</protein>
<organism evidence="1 2">
    <name type="scientific">Aureispira anguillae</name>
    <dbReference type="NCBI Taxonomy" id="2864201"/>
    <lineage>
        <taxon>Bacteria</taxon>
        <taxon>Pseudomonadati</taxon>
        <taxon>Bacteroidota</taxon>
        <taxon>Saprospiria</taxon>
        <taxon>Saprospirales</taxon>
        <taxon>Saprospiraceae</taxon>
        <taxon>Aureispira</taxon>
    </lineage>
</organism>
<dbReference type="AlphaFoldDB" id="A0A915YB56"/>
<dbReference type="KEGG" id="aup:AsAng_0005530"/>
<accession>A0A915YB56</accession>